<evidence type="ECO:0000313" key="2">
    <source>
        <dbReference type="EMBL" id="GMT07973.1"/>
    </source>
</evidence>
<comment type="caution">
    <text evidence="2">The sequence shown here is derived from an EMBL/GenBank/DDBJ whole genome shotgun (WGS) entry which is preliminary data.</text>
</comment>
<evidence type="ECO:0000256" key="1">
    <source>
        <dbReference type="SAM" id="MobiDB-lite"/>
    </source>
</evidence>
<dbReference type="AlphaFoldDB" id="A0AAV5UP92"/>
<feature type="non-terminal residue" evidence="2">
    <location>
        <position position="1"/>
    </location>
</feature>
<dbReference type="EMBL" id="BTSX01000006">
    <property type="protein sequence ID" value="GMT07973.1"/>
    <property type="molecule type" value="Genomic_DNA"/>
</dbReference>
<accession>A0AAV5UP92</accession>
<keyword evidence="3" id="KW-1185">Reference proteome</keyword>
<dbReference type="Proteomes" id="UP001432027">
    <property type="component" value="Unassembled WGS sequence"/>
</dbReference>
<evidence type="ECO:0000313" key="3">
    <source>
        <dbReference type="Proteomes" id="UP001432027"/>
    </source>
</evidence>
<feature type="region of interest" description="Disordered" evidence="1">
    <location>
        <begin position="1"/>
        <end position="29"/>
    </location>
</feature>
<reference evidence="2" key="1">
    <citation type="submission" date="2023-10" db="EMBL/GenBank/DDBJ databases">
        <title>Genome assembly of Pristionchus species.</title>
        <authorList>
            <person name="Yoshida K."/>
            <person name="Sommer R.J."/>
        </authorList>
    </citation>
    <scope>NUCLEOTIDE SEQUENCE</scope>
    <source>
        <strain evidence="2">RS0144</strain>
    </source>
</reference>
<feature type="compositionally biased region" description="Low complexity" evidence="1">
    <location>
        <begin position="10"/>
        <end position="24"/>
    </location>
</feature>
<organism evidence="2 3">
    <name type="scientific">Pristionchus entomophagus</name>
    <dbReference type="NCBI Taxonomy" id="358040"/>
    <lineage>
        <taxon>Eukaryota</taxon>
        <taxon>Metazoa</taxon>
        <taxon>Ecdysozoa</taxon>
        <taxon>Nematoda</taxon>
        <taxon>Chromadorea</taxon>
        <taxon>Rhabditida</taxon>
        <taxon>Rhabditina</taxon>
        <taxon>Diplogasteromorpha</taxon>
        <taxon>Diplogasteroidea</taxon>
        <taxon>Neodiplogasteridae</taxon>
        <taxon>Pristionchus</taxon>
    </lineage>
</organism>
<name>A0AAV5UP92_9BILA</name>
<sequence length="93" mass="9815">HNGKVCSRCSSSAKTAGSAAASASGPGYCRRHSDAAWSAIRSADPADGWRTCVHALAFAPTCSQPTLLLVRNDQECQGHRSVSALWRIGPTFQ</sequence>
<protein>
    <submittedName>
        <fullName evidence="2">Uncharacterized protein</fullName>
    </submittedName>
</protein>
<gene>
    <name evidence="2" type="ORF">PENTCL1PPCAC_30147</name>
</gene>
<proteinExistence type="predicted"/>